<comment type="similarity">
    <text evidence="1">Belongs to the amidinotransferase family.</text>
</comment>
<dbReference type="Proteomes" id="UP000189670">
    <property type="component" value="Unassembled WGS sequence"/>
</dbReference>
<name>A0A1V1P3G5_9BACT</name>
<accession>A0A1V1P3G5</accession>
<dbReference type="PANTHER" id="PTHR10488">
    <property type="entry name" value="GLYCINE AMIDINOTRANSFERASE, MITOCHONDRIAL"/>
    <property type="match status" value="1"/>
</dbReference>
<keyword evidence="2" id="KW-0808">Transferase</keyword>
<dbReference type="Gene3D" id="3.75.10.10">
    <property type="entry name" value="L-arginine/glycine Amidinotransferase, Chain A"/>
    <property type="match status" value="1"/>
</dbReference>
<evidence type="ECO:0000256" key="1">
    <source>
        <dbReference type="ARBA" id="ARBA00006943"/>
    </source>
</evidence>
<feature type="non-terminal residue" evidence="3">
    <location>
        <position position="1"/>
    </location>
</feature>
<gene>
    <name evidence="3" type="ORF">OMM_09609</name>
</gene>
<evidence type="ECO:0000313" key="3">
    <source>
        <dbReference type="EMBL" id="ETR69422.1"/>
    </source>
</evidence>
<evidence type="ECO:0000313" key="4">
    <source>
        <dbReference type="Proteomes" id="UP000189670"/>
    </source>
</evidence>
<comment type="caution">
    <text evidence="3">The sequence shown here is derived from an EMBL/GenBank/DDBJ whole genome shotgun (WGS) entry which is preliminary data.</text>
</comment>
<evidence type="ECO:0008006" key="5">
    <source>
        <dbReference type="Google" id="ProtNLM"/>
    </source>
</evidence>
<dbReference type="AlphaFoldDB" id="A0A1V1P3G5"/>
<dbReference type="EMBL" id="ATBP01000647">
    <property type="protein sequence ID" value="ETR69422.1"/>
    <property type="molecule type" value="Genomic_DNA"/>
</dbReference>
<dbReference type="PANTHER" id="PTHR10488:SF1">
    <property type="entry name" value="GLYCINE AMIDINOTRANSFERASE, MITOCHONDRIAL"/>
    <property type="match status" value="1"/>
</dbReference>
<dbReference type="GO" id="GO:0006601">
    <property type="term" value="P:creatine biosynthetic process"/>
    <property type="evidence" value="ECO:0007669"/>
    <property type="project" value="TreeGrafter"/>
</dbReference>
<protein>
    <recommendedName>
        <fullName evidence="5">Glycine amidinotransferase</fullName>
    </recommendedName>
</protein>
<dbReference type="InterPro" id="IPR033195">
    <property type="entry name" value="AmidinoTrfase"/>
</dbReference>
<organism evidence="3 4">
    <name type="scientific">Candidatus Magnetoglobus multicellularis str. Araruama</name>
    <dbReference type="NCBI Taxonomy" id="890399"/>
    <lineage>
        <taxon>Bacteria</taxon>
        <taxon>Pseudomonadati</taxon>
        <taxon>Thermodesulfobacteriota</taxon>
        <taxon>Desulfobacteria</taxon>
        <taxon>Desulfobacterales</taxon>
        <taxon>Desulfobacteraceae</taxon>
        <taxon>Candidatus Magnetoglobus</taxon>
    </lineage>
</organism>
<dbReference type="SUPFAM" id="SSF55909">
    <property type="entry name" value="Pentein"/>
    <property type="match status" value="1"/>
</dbReference>
<evidence type="ECO:0000256" key="2">
    <source>
        <dbReference type="ARBA" id="ARBA00022679"/>
    </source>
</evidence>
<proteinExistence type="inferred from homology"/>
<reference evidence="4" key="1">
    <citation type="submission" date="2012-11" db="EMBL/GenBank/DDBJ databases">
        <authorList>
            <person name="Lucero-Rivera Y.E."/>
            <person name="Tovar-Ramirez D."/>
        </authorList>
    </citation>
    <scope>NUCLEOTIDE SEQUENCE [LARGE SCALE GENOMIC DNA]</scope>
    <source>
        <strain evidence="4">Araruama</strain>
    </source>
</reference>
<dbReference type="GO" id="GO:0015068">
    <property type="term" value="F:glycine amidinotransferase activity"/>
    <property type="evidence" value="ECO:0007669"/>
    <property type="project" value="TreeGrafter"/>
</dbReference>
<sequence length="77" mass="8586">GGGPEGCASKWIGLNLLMITPELAVVDENQLPMIKLLNKHGIETLPLRMRHARTMGGGFHCVTLDVRRRGKLENYFN</sequence>